<evidence type="ECO:0000313" key="2">
    <source>
        <dbReference type="EMBL" id="SDD24877.1"/>
    </source>
</evidence>
<feature type="chain" id="PRO_5011712325" description="PDZ domain-containing protein" evidence="1">
    <location>
        <begin position="27"/>
        <end position="412"/>
    </location>
</feature>
<gene>
    <name evidence="2" type="ORF">SAMN05421538_101208</name>
</gene>
<feature type="signal peptide" evidence="1">
    <location>
        <begin position="1"/>
        <end position="26"/>
    </location>
</feature>
<dbReference type="AlphaFoldDB" id="A0A1G6T8V1"/>
<proteinExistence type="predicted"/>
<evidence type="ECO:0000256" key="1">
    <source>
        <dbReference type="SAM" id="SignalP"/>
    </source>
</evidence>
<dbReference type="OrthoDB" id="7816184at2"/>
<reference evidence="2 3" key="1">
    <citation type="submission" date="2016-10" db="EMBL/GenBank/DDBJ databases">
        <authorList>
            <person name="de Groot N.N."/>
        </authorList>
    </citation>
    <scope>NUCLEOTIDE SEQUENCE [LARGE SCALE GENOMIC DNA]</scope>
    <source>
        <strain evidence="2 3">DSM 22220</strain>
    </source>
</reference>
<evidence type="ECO:0000313" key="3">
    <source>
        <dbReference type="Proteomes" id="UP000199344"/>
    </source>
</evidence>
<dbReference type="RefSeq" id="WP_090520076.1">
    <property type="nucleotide sequence ID" value="NZ_FNAH01000001.1"/>
</dbReference>
<accession>A0A1G6T8V1</accession>
<name>A0A1G6T8V1_9RHOB</name>
<evidence type="ECO:0008006" key="4">
    <source>
        <dbReference type="Google" id="ProtNLM"/>
    </source>
</evidence>
<sequence length="412" mass="44421">MFARLQFATLLFSALADLMLASAAFAQDDPVTQARAAGLYGLEPKSPTPLEQLVWDRYGIYFQERDNRAFVAGLKPGGAAALQGAKVGDLVRGSDVMGAAKYLSGVLQAFEISMERETGDASFVLRVDDADSGWQRDYRLTPAAADGKVTALPQALRGAATSYSGLMAIISGDPGRAEPIDVAHDAMLALQAISKHVKKCSGPNAVTIPVGITMTETTTDGLGVYRGSESSSYGETLRVRPEFAGWARANIGMYPTQAVSTVRESVLNLISQEGCNGAGFRQLETGLAAVMGVSLPEPSVVPEEEGDGGIPPDANAFISQCYPLFLQSELNRGQSNPSQRGAAQFCMCYEHASRESGDAELYASVSQMDFRYYEAKPELHEAFKSAFGQCYRSPDGSELRRRLEALWYEMRL</sequence>
<keyword evidence="3" id="KW-1185">Reference proteome</keyword>
<protein>
    <recommendedName>
        <fullName evidence="4">PDZ domain-containing protein</fullName>
    </recommendedName>
</protein>
<organism evidence="2 3">
    <name type="scientific">Paracoccus isoporae</name>
    <dbReference type="NCBI Taxonomy" id="591205"/>
    <lineage>
        <taxon>Bacteria</taxon>
        <taxon>Pseudomonadati</taxon>
        <taxon>Pseudomonadota</taxon>
        <taxon>Alphaproteobacteria</taxon>
        <taxon>Rhodobacterales</taxon>
        <taxon>Paracoccaceae</taxon>
        <taxon>Paracoccus</taxon>
    </lineage>
</organism>
<keyword evidence="1" id="KW-0732">Signal</keyword>
<dbReference type="Proteomes" id="UP000199344">
    <property type="component" value="Unassembled WGS sequence"/>
</dbReference>
<dbReference type="EMBL" id="FNAH01000001">
    <property type="protein sequence ID" value="SDD24877.1"/>
    <property type="molecule type" value="Genomic_DNA"/>
</dbReference>